<gene>
    <name evidence="6" type="ORF">G5C60_33170</name>
</gene>
<keyword evidence="1" id="KW-0677">Repeat</keyword>
<dbReference type="SMART" id="SM00710">
    <property type="entry name" value="PbH1"/>
    <property type="match status" value="10"/>
</dbReference>
<feature type="region of interest" description="Disordered" evidence="2">
    <location>
        <begin position="228"/>
        <end position="291"/>
    </location>
</feature>
<dbReference type="Proteomes" id="UP000472335">
    <property type="component" value="Unassembled WGS sequence"/>
</dbReference>
<feature type="compositionally biased region" description="Low complexity" evidence="2">
    <location>
        <begin position="395"/>
        <end position="408"/>
    </location>
</feature>
<feature type="signal peptide" evidence="4">
    <location>
        <begin position="1"/>
        <end position="17"/>
    </location>
</feature>
<feature type="compositionally biased region" description="Basic residues" evidence="2">
    <location>
        <begin position="597"/>
        <end position="610"/>
    </location>
</feature>
<feature type="compositionally biased region" description="Basic and acidic residues" evidence="2">
    <location>
        <begin position="251"/>
        <end position="262"/>
    </location>
</feature>
<evidence type="ECO:0000313" key="6">
    <source>
        <dbReference type="EMBL" id="NGO12326.1"/>
    </source>
</evidence>
<dbReference type="InterPro" id="IPR011050">
    <property type="entry name" value="Pectin_lyase_fold/virulence"/>
</dbReference>
<evidence type="ECO:0000313" key="7">
    <source>
        <dbReference type="Proteomes" id="UP000472335"/>
    </source>
</evidence>
<feature type="domain" description="Right handed beta helix" evidence="5">
    <location>
        <begin position="298"/>
        <end position="390"/>
    </location>
</feature>
<feature type="region of interest" description="Disordered" evidence="2">
    <location>
        <begin position="374"/>
        <end position="415"/>
    </location>
</feature>
<feature type="domain" description="Right handed beta helix" evidence="5">
    <location>
        <begin position="399"/>
        <end position="531"/>
    </location>
</feature>
<keyword evidence="3" id="KW-1133">Transmembrane helix</keyword>
<keyword evidence="3" id="KW-0472">Membrane</keyword>
<dbReference type="EMBL" id="JAAKZY010000136">
    <property type="protein sequence ID" value="NGO12326.1"/>
    <property type="molecule type" value="Genomic_DNA"/>
</dbReference>
<feature type="transmembrane region" description="Helical" evidence="3">
    <location>
        <begin position="572"/>
        <end position="593"/>
    </location>
</feature>
<organism evidence="6 7">
    <name type="scientific">Streptomyces scabichelini</name>
    <dbReference type="NCBI Taxonomy" id="2711217"/>
    <lineage>
        <taxon>Bacteria</taxon>
        <taxon>Bacillati</taxon>
        <taxon>Actinomycetota</taxon>
        <taxon>Actinomycetes</taxon>
        <taxon>Kitasatosporales</taxon>
        <taxon>Streptomycetaceae</taxon>
        <taxon>Streptomyces</taxon>
    </lineage>
</organism>
<reference evidence="6 7" key="1">
    <citation type="submission" date="2020-02" db="EMBL/GenBank/DDBJ databases">
        <title>Whole-genome analyses of novel actinobacteria.</title>
        <authorList>
            <person name="Sahin N."/>
            <person name="Gencbay T."/>
        </authorList>
    </citation>
    <scope>NUCLEOTIDE SEQUENCE [LARGE SCALE GENOMIC DNA]</scope>
    <source>
        <strain evidence="6 7">HC44</strain>
    </source>
</reference>
<dbReference type="PANTHER" id="PTHR22990:SF15">
    <property type="entry name" value="F-BOX ONLY PROTEIN 10"/>
    <property type="match status" value="1"/>
</dbReference>
<dbReference type="Pfam" id="PF13229">
    <property type="entry name" value="Beta_helix"/>
    <property type="match status" value="2"/>
</dbReference>
<evidence type="ECO:0000256" key="4">
    <source>
        <dbReference type="SAM" id="SignalP"/>
    </source>
</evidence>
<dbReference type="AlphaFoldDB" id="A0A6G4VE19"/>
<name>A0A6G4VE19_9ACTN</name>
<feature type="region of interest" description="Disordered" evidence="2">
    <location>
        <begin position="597"/>
        <end position="657"/>
    </location>
</feature>
<dbReference type="Gene3D" id="2.160.20.10">
    <property type="entry name" value="Single-stranded right-handed beta-helix, Pectin lyase-like"/>
    <property type="match status" value="1"/>
</dbReference>
<proteinExistence type="predicted"/>
<sequence>MPLVAVALLGSASVAHAAPKTVLAERVLAGARAGAADDGEEQAFTPEESEAQAALVAAEDKRLDQVRAVAAVAPLKGAKWSQPYRLDTGSGYTLVLTARTKPYGISDLLSLAPQTFVRKRDGSYLLTENLYLNAGAKLKLSNPGGLTVRMASSNKGFVSIVSFGGRLTLEGTAQAQMKIGSWDTRTNKPDTDVRDGRAYVRAIGGQFSMKYATVGDLGFWSGRTGGLSLTGTDRPDTGNIDGPDTPTSDDLNQREREKAADKAEEEAEQTPSSGGVLAQPPGELTTPDSRFTVPDMSYVSAEVDHSTVTGNTYGLFVSGATGVSITDTKVLKSFQDGLVLHRYVTNADVERTTSKDNGGNGFVLARATQQVKITGSTARSNGGNGFSLSGRPLASGPSASGESISSYGNNSVSNSTAEDNGRYGIEILGGVDVGVQNNTVRGGDMGIVARKDAAKVAITGNRLKGQIRQGISVRDGVTAAQVTGNIVENADTGVYVRDSVAEVRGNTIQDATNHGVSMVGGVGGSTISYNVIAGVGPSALDTVRANGETDIKKNQTFAWHDTSSFWTKFRHYASPMTLLWAFILLLILLAAVMGRRQHGSQGRGRRRRVHPYADKQTLATPPPTEIHLAAHNRHNPHNPHTPHNPHNRVPVMTHDQW</sequence>
<keyword evidence="7" id="KW-1185">Reference proteome</keyword>
<keyword evidence="4" id="KW-0732">Signal</keyword>
<dbReference type="SUPFAM" id="SSF51126">
    <property type="entry name" value="Pectin lyase-like"/>
    <property type="match status" value="1"/>
</dbReference>
<evidence type="ECO:0000259" key="5">
    <source>
        <dbReference type="Pfam" id="PF13229"/>
    </source>
</evidence>
<dbReference type="InterPro" id="IPR006626">
    <property type="entry name" value="PbH1"/>
</dbReference>
<dbReference type="PANTHER" id="PTHR22990">
    <property type="entry name" value="F-BOX ONLY PROTEIN"/>
    <property type="match status" value="1"/>
</dbReference>
<protein>
    <submittedName>
        <fullName evidence="6">Right-handed parallel beta-helix repeat-containing protein</fullName>
    </submittedName>
</protein>
<evidence type="ECO:0000256" key="1">
    <source>
        <dbReference type="ARBA" id="ARBA00022737"/>
    </source>
</evidence>
<comment type="caution">
    <text evidence="6">The sequence shown here is derived from an EMBL/GenBank/DDBJ whole genome shotgun (WGS) entry which is preliminary data.</text>
</comment>
<dbReference type="InterPro" id="IPR012334">
    <property type="entry name" value="Pectin_lyas_fold"/>
</dbReference>
<dbReference type="InterPro" id="IPR039448">
    <property type="entry name" value="Beta_helix"/>
</dbReference>
<keyword evidence="3" id="KW-0812">Transmembrane</keyword>
<evidence type="ECO:0000256" key="2">
    <source>
        <dbReference type="SAM" id="MobiDB-lite"/>
    </source>
</evidence>
<feature type="chain" id="PRO_5026145727" evidence="4">
    <location>
        <begin position="18"/>
        <end position="657"/>
    </location>
</feature>
<evidence type="ECO:0000256" key="3">
    <source>
        <dbReference type="SAM" id="Phobius"/>
    </source>
</evidence>
<dbReference type="InterPro" id="IPR051550">
    <property type="entry name" value="SCF-Subunits/Alg-Epimerases"/>
</dbReference>
<accession>A0A6G4VE19</accession>